<dbReference type="Pfam" id="PF01196">
    <property type="entry name" value="Ribosomal_L17"/>
    <property type="match status" value="1"/>
</dbReference>
<dbReference type="GO" id="GO:0022625">
    <property type="term" value="C:cytosolic large ribosomal subunit"/>
    <property type="evidence" value="ECO:0007669"/>
    <property type="project" value="TreeGrafter"/>
</dbReference>
<name>A0A933SC95_UNCEI</name>
<dbReference type="GO" id="GO:0003735">
    <property type="term" value="F:structural constituent of ribosome"/>
    <property type="evidence" value="ECO:0007669"/>
    <property type="project" value="InterPro"/>
</dbReference>
<evidence type="ECO:0000256" key="6">
    <source>
        <dbReference type="SAM" id="MobiDB-lite"/>
    </source>
</evidence>
<evidence type="ECO:0000256" key="2">
    <source>
        <dbReference type="ARBA" id="ARBA00022980"/>
    </source>
</evidence>
<dbReference type="InterPro" id="IPR047859">
    <property type="entry name" value="Ribosomal_bL17_CS"/>
</dbReference>
<dbReference type="HAMAP" id="MF_01368">
    <property type="entry name" value="Ribosomal_bL17"/>
    <property type="match status" value="1"/>
</dbReference>
<dbReference type="GO" id="GO:0006412">
    <property type="term" value="P:translation"/>
    <property type="evidence" value="ECO:0007669"/>
    <property type="project" value="UniProtKB-UniRule"/>
</dbReference>
<accession>A0A933SC95</accession>
<dbReference type="InterPro" id="IPR036373">
    <property type="entry name" value="Ribosomal_bL17_sf"/>
</dbReference>
<dbReference type="Gene3D" id="3.90.1030.10">
    <property type="entry name" value="Ribosomal protein L17"/>
    <property type="match status" value="1"/>
</dbReference>
<evidence type="ECO:0000256" key="3">
    <source>
        <dbReference type="ARBA" id="ARBA00023274"/>
    </source>
</evidence>
<dbReference type="PANTHER" id="PTHR14413">
    <property type="entry name" value="RIBOSOMAL PROTEIN L17"/>
    <property type="match status" value="1"/>
</dbReference>
<dbReference type="PANTHER" id="PTHR14413:SF16">
    <property type="entry name" value="LARGE RIBOSOMAL SUBUNIT PROTEIN BL17M"/>
    <property type="match status" value="1"/>
</dbReference>
<keyword evidence="2 4" id="KW-0689">Ribosomal protein</keyword>
<evidence type="ECO:0000256" key="4">
    <source>
        <dbReference type="HAMAP-Rule" id="MF_01368"/>
    </source>
</evidence>
<sequence length="197" mass="21747">MRHRKDHRKLSRTHQHRRALLRNLVTALFQYERIETTLAKAKEARRLAERMITFGKQGDVAARRHVSTFVFKPEVVGKLFDTIAPWYEGRNGGYTRIIKLGRRLGDAGETCYLELVKSAEQKEQERQARIAAAEAKALAAATDKPAKKSKAAEAEEPAEAAAEAKPKRAPKPKKEKVGGGSGGGAAKPRRGPRKTGG</sequence>
<feature type="compositionally biased region" description="Basic and acidic residues" evidence="6">
    <location>
        <begin position="144"/>
        <end position="153"/>
    </location>
</feature>
<evidence type="ECO:0000256" key="5">
    <source>
        <dbReference type="RuleBase" id="RU000660"/>
    </source>
</evidence>
<comment type="caution">
    <text evidence="7">The sequence shown here is derived from an EMBL/GenBank/DDBJ whole genome shotgun (WGS) entry which is preliminary data.</text>
</comment>
<protein>
    <recommendedName>
        <fullName evidence="4">Large ribosomal subunit protein bL17</fullName>
    </recommendedName>
</protein>
<evidence type="ECO:0000313" key="8">
    <source>
        <dbReference type="Proteomes" id="UP000696931"/>
    </source>
</evidence>
<dbReference type="InterPro" id="IPR000456">
    <property type="entry name" value="Ribosomal_bL17"/>
</dbReference>
<evidence type="ECO:0000256" key="1">
    <source>
        <dbReference type="ARBA" id="ARBA00008777"/>
    </source>
</evidence>
<dbReference type="AlphaFoldDB" id="A0A933SC95"/>
<feature type="compositionally biased region" description="Basic residues" evidence="6">
    <location>
        <begin position="187"/>
        <end position="197"/>
    </location>
</feature>
<keyword evidence="3 4" id="KW-0687">Ribonucleoprotein</keyword>
<evidence type="ECO:0000313" key="7">
    <source>
        <dbReference type="EMBL" id="MBI5169714.1"/>
    </source>
</evidence>
<dbReference type="Proteomes" id="UP000696931">
    <property type="component" value="Unassembled WGS sequence"/>
</dbReference>
<comment type="similarity">
    <text evidence="1 4 5">Belongs to the bacterial ribosomal protein bL17 family.</text>
</comment>
<comment type="subunit">
    <text evidence="4">Part of the 50S ribosomal subunit. Contacts protein L32.</text>
</comment>
<organism evidence="7 8">
    <name type="scientific">Eiseniibacteriota bacterium</name>
    <dbReference type="NCBI Taxonomy" id="2212470"/>
    <lineage>
        <taxon>Bacteria</taxon>
        <taxon>Candidatus Eiseniibacteriota</taxon>
    </lineage>
</organism>
<dbReference type="EMBL" id="JACRIW010000064">
    <property type="protein sequence ID" value="MBI5169714.1"/>
    <property type="molecule type" value="Genomic_DNA"/>
</dbReference>
<dbReference type="PROSITE" id="PS01167">
    <property type="entry name" value="RIBOSOMAL_L17"/>
    <property type="match status" value="1"/>
</dbReference>
<dbReference type="NCBIfam" id="TIGR00059">
    <property type="entry name" value="L17"/>
    <property type="match status" value="1"/>
</dbReference>
<reference evidence="7" key="1">
    <citation type="submission" date="2020-07" db="EMBL/GenBank/DDBJ databases">
        <title>Huge and variable diversity of episymbiotic CPR bacteria and DPANN archaea in groundwater ecosystems.</title>
        <authorList>
            <person name="He C.Y."/>
            <person name="Keren R."/>
            <person name="Whittaker M."/>
            <person name="Farag I.F."/>
            <person name="Doudna J."/>
            <person name="Cate J.H.D."/>
            <person name="Banfield J.F."/>
        </authorList>
    </citation>
    <scope>NUCLEOTIDE SEQUENCE</scope>
    <source>
        <strain evidence="7">NC_groundwater_1813_Pr3_B-0.1um_71_17</strain>
    </source>
</reference>
<feature type="region of interest" description="Disordered" evidence="6">
    <location>
        <begin position="135"/>
        <end position="197"/>
    </location>
</feature>
<dbReference type="SUPFAM" id="SSF64263">
    <property type="entry name" value="Prokaryotic ribosomal protein L17"/>
    <property type="match status" value="1"/>
</dbReference>
<gene>
    <name evidence="4 7" type="primary">rplQ</name>
    <name evidence="7" type="ORF">HZA61_09520</name>
</gene>
<proteinExistence type="inferred from homology"/>